<organism evidence="2 3">
    <name type="scientific">Escherichia coli</name>
    <dbReference type="NCBI Taxonomy" id="562"/>
    <lineage>
        <taxon>Bacteria</taxon>
        <taxon>Pseudomonadati</taxon>
        <taxon>Pseudomonadota</taxon>
        <taxon>Gammaproteobacteria</taxon>
        <taxon>Enterobacterales</taxon>
        <taxon>Enterobacteriaceae</taxon>
        <taxon>Escherichia</taxon>
    </lineage>
</organism>
<sequence>MILYQFVNNIVVWKSTPVKGFGVKISIGARLKEERERLGLSQAAMGDMGGVKKWTQIKYEKGDSSPDSVYLALLSKFGLDIQYVVVGERSMSALSNDESELLSLYRSAPLAVKAAALAALTAGSSASVSVNVSGNSNRVAGGDYHEKKK</sequence>
<dbReference type="InterPro" id="IPR001387">
    <property type="entry name" value="Cro/C1-type_HTH"/>
</dbReference>
<dbReference type="EMBL" id="UGGJ01000005">
    <property type="protein sequence ID" value="STO40058.1"/>
    <property type="molecule type" value="Genomic_DNA"/>
</dbReference>
<dbReference type="SUPFAM" id="SSF47413">
    <property type="entry name" value="lambda repressor-like DNA-binding domains"/>
    <property type="match status" value="1"/>
</dbReference>
<dbReference type="Pfam" id="PF01381">
    <property type="entry name" value="HTH_3"/>
    <property type="match status" value="1"/>
</dbReference>
<dbReference type="PROSITE" id="PS50943">
    <property type="entry name" value="HTH_CROC1"/>
    <property type="match status" value="1"/>
</dbReference>
<evidence type="ECO:0000313" key="2">
    <source>
        <dbReference type="EMBL" id="STO40058.1"/>
    </source>
</evidence>
<gene>
    <name evidence="2" type="ORF">NCTC9706_04343</name>
</gene>
<protein>
    <submittedName>
        <fullName evidence="2">Regulator</fullName>
    </submittedName>
</protein>
<dbReference type="SMART" id="SM00530">
    <property type="entry name" value="HTH_XRE"/>
    <property type="match status" value="1"/>
</dbReference>
<dbReference type="CDD" id="cd00093">
    <property type="entry name" value="HTH_XRE"/>
    <property type="match status" value="1"/>
</dbReference>
<reference evidence="2 3" key="1">
    <citation type="submission" date="2018-06" db="EMBL/GenBank/DDBJ databases">
        <authorList>
            <consortium name="Pathogen Informatics"/>
            <person name="Doyle S."/>
        </authorList>
    </citation>
    <scope>NUCLEOTIDE SEQUENCE [LARGE SCALE GENOMIC DNA]</scope>
    <source>
        <strain evidence="2 3">NCTC9706</strain>
    </source>
</reference>
<evidence type="ECO:0000259" key="1">
    <source>
        <dbReference type="PROSITE" id="PS50943"/>
    </source>
</evidence>
<dbReference type="Gene3D" id="1.10.260.40">
    <property type="entry name" value="lambda repressor-like DNA-binding domains"/>
    <property type="match status" value="1"/>
</dbReference>
<dbReference type="InterPro" id="IPR010982">
    <property type="entry name" value="Lambda_DNA-bd_dom_sf"/>
</dbReference>
<dbReference type="Proteomes" id="UP000254460">
    <property type="component" value="Unassembled WGS sequence"/>
</dbReference>
<dbReference type="AlphaFoldDB" id="A0A377HCJ5"/>
<feature type="domain" description="HTH cro/C1-type" evidence="1">
    <location>
        <begin position="31"/>
        <end position="84"/>
    </location>
</feature>
<dbReference type="GO" id="GO:0003677">
    <property type="term" value="F:DNA binding"/>
    <property type="evidence" value="ECO:0007669"/>
    <property type="project" value="InterPro"/>
</dbReference>
<evidence type="ECO:0000313" key="3">
    <source>
        <dbReference type="Proteomes" id="UP000254460"/>
    </source>
</evidence>
<name>A0A377HCJ5_ECOLX</name>
<accession>A0A377HCJ5</accession>
<proteinExistence type="predicted"/>